<evidence type="ECO:0000256" key="6">
    <source>
        <dbReference type="ARBA" id="ARBA00023065"/>
    </source>
</evidence>
<keyword evidence="2 9" id="KW-0813">Transport</keyword>
<keyword evidence="12" id="KW-1185">Reference proteome</keyword>
<comment type="subcellular location">
    <subcellularLocation>
        <location evidence="9">Cell membrane</location>
        <topology evidence="9">Multi-pass membrane protein</topology>
    </subcellularLocation>
    <subcellularLocation>
        <location evidence="1">Membrane</location>
        <topology evidence="1">Multi-pass membrane protein</topology>
    </subcellularLocation>
</comment>
<dbReference type="InterPro" id="IPR036019">
    <property type="entry name" value="MscL_channel"/>
</dbReference>
<reference evidence="12" key="1">
    <citation type="submission" date="2016-10" db="EMBL/GenBank/DDBJ databases">
        <authorList>
            <person name="Varghese N."/>
            <person name="Submissions S."/>
        </authorList>
    </citation>
    <scope>NUCLEOTIDE SEQUENCE [LARGE SCALE GENOMIC DNA]</scope>
    <source>
        <strain evidence="12">B48,IBRC-M 10115,DSM 25386,CECT 8001</strain>
    </source>
</reference>
<dbReference type="SUPFAM" id="SSF81330">
    <property type="entry name" value="Gated mechanosensitive channel"/>
    <property type="match status" value="1"/>
</dbReference>
<keyword evidence="8 9" id="KW-0407">Ion channel</keyword>
<dbReference type="PANTHER" id="PTHR30266">
    <property type="entry name" value="MECHANOSENSITIVE CHANNEL MSCL"/>
    <property type="match status" value="1"/>
</dbReference>
<evidence type="ECO:0000256" key="1">
    <source>
        <dbReference type="ARBA" id="ARBA00004141"/>
    </source>
</evidence>
<proteinExistence type="inferred from homology"/>
<dbReference type="Gene3D" id="1.10.1200.120">
    <property type="entry name" value="Large-conductance mechanosensitive channel, MscL, domain 1"/>
    <property type="match status" value="1"/>
</dbReference>
<evidence type="ECO:0000313" key="11">
    <source>
        <dbReference type="EMBL" id="SEM21228.1"/>
    </source>
</evidence>
<feature type="compositionally biased region" description="Basic and acidic residues" evidence="10">
    <location>
        <begin position="190"/>
        <end position="204"/>
    </location>
</feature>
<dbReference type="InterPro" id="IPR001185">
    <property type="entry name" value="MS_channel"/>
</dbReference>
<evidence type="ECO:0000256" key="7">
    <source>
        <dbReference type="ARBA" id="ARBA00023136"/>
    </source>
</evidence>
<comment type="subunit">
    <text evidence="9">Homopentamer.</text>
</comment>
<feature type="region of interest" description="Disordered" evidence="10">
    <location>
        <begin position="189"/>
        <end position="210"/>
    </location>
</feature>
<sequence length="222" mass="24917">MTIEEESIFDVKIVIPNHILLKHCNRLYGRFVSEVTMTIHKFLKDFKEFAVRGSVVDMGIGVVVGTAFVKIVDSLVSDIIMPPIGLVLGKVNFSNLYINLSGGHYRSLVEAKEAGAVTINYGVFIDSIIHFAIVALATYFTIVQINRIRRAPAESLTTKECPYCFRSIPTRAVRCPQCTTILNDEEKLDEQEGHKKVGDEHEKTPPITNTEHRRVKINLKSS</sequence>
<evidence type="ECO:0000256" key="3">
    <source>
        <dbReference type="ARBA" id="ARBA00022475"/>
    </source>
</evidence>
<keyword evidence="3 9" id="KW-1003">Cell membrane</keyword>
<evidence type="ECO:0000313" key="12">
    <source>
        <dbReference type="Proteomes" id="UP000198553"/>
    </source>
</evidence>
<keyword evidence="7 9" id="KW-0472">Membrane</keyword>
<dbReference type="Pfam" id="PF01741">
    <property type="entry name" value="MscL"/>
    <property type="match status" value="1"/>
</dbReference>
<evidence type="ECO:0000256" key="8">
    <source>
        <dbReference type="ARBA" id="ARBA00023303"/>
    </source>
</evidence>
<dbReference type="GO" id="GO:0008381">
    <property type="term" value="F:mechanosensitive monoatomic ion channel activity"/>
    <property type="evidence" value="ECO:0007669"/>
    <property type="project" value="UniProtKB-UniRule"/>
</dbReference>
<name>A0A1H7WJR6_9BACI</name>
<protein>
    <recommendedName>
        <fullName evidence="9">Large-conductance mechanosensitive channel</fullName>
    </recommendedName>
</protein>
<feature type="transmembrane region" description="Helical" evidence="9">
    <location>
        <begin position="49"/>
        <end position="72"/>
    </location>
</feature>
<comment type="similarity">
    <text evidence="9">Belongs to the MscL family.</text>
</comment>
<dbReference type="STRING" id="930146.SAMN05192533_101436"/>
<dbReference type="AlphaFoldDB" id="A0A1H7WJR6"/>
<dbReference type="HAMAP" id="MF_00115">
    <property type="entry name" value="MscL"/>
    <property type="match status" value="1"/>
</dbReference>
<gene>
    <name evidence="9" type="primary">mscL</name>
    <name evidence="11" type="ORF">SAMN05192533_101436</name>
</gene>
<dbReference type="GO" id="GO:0005886">
    <property type="term" value="C:plasma membrane"/>
    <property type="evidence" value="ECO:0007669"/>
    <property type="project" value="UniProtKB-SubCell"/>
</dbReference>
<evidence type="ECO:0000256" key="10">
    <source>
        <dbReference type="SAM" id="MobiDB-lite"/>
    </source>
</evidence>
<accession>A0A1H7WJR6</accession>
<dbReference type="NCBIfam" id="TIGR00220">
    <property type="entry name" value="mscL"/>
    <property type="match status" value="1"/>
</dbReference>
<evidence type="ECO:0000256" key="4">
    <source>
        <dbReference type="ARBA" id="ARBA00022692"/>
    </source>
</evidence>
<dbReference type="InterPro" id="IPR037673">
    <property type="entry name" value="MSC/AndL"/>
</dbReference>
<dbReference type="EMBL" id="FOBW01000001">
    <property type="protein sequence ID" value="SEM21228.1"/>
    <property type="molecule type" value="Genomic_DNA"/>
</dbReference>
<dbReference type="Proteomes" id="UP000198553">
    <property type="component" value="Unassembled WGS sequence"/>
</dbReference>
<keyword evidence="4 9" id="KW-0812">Transmembrane</keyword>
<feature type="transmembrane region" description="Helical" evidence="9">
    <location>
        <begin position="118"/>
        <end position="142"/>
    </location>
</feature>
<keyword evidence="6 9" id="KW-0406">Ion transport</keyword>
<comment type="function">
    <text evidence="9">Channel that opens in response to stretch forces in the membrane lipid bilayer. May participate in the regulation of osmotic pressure changes within the cell.</text>
</comment>
<evidence type="ECO:0000256" key="9">
    <source>
        <dbReference type="HAMAP-Rule" id="MF_00115"/>
    </source>
</evidence>
<evidence type="ECO:0000256" key="2">
    <source>
        <dbReference type="ARBA" id="ARBA00022448"/>
    </source>
</evidence>
<keyword evidence="5 9" id="KW-1133">Transmembrane helix</keyword>
<dbReference type="PANTHER" id="PTHR30266:SF2">
    <property type="entry name" value="LARGE-CONDUCTANCE MECHANOSENSITIVE CHANNEL"/>
    <property type="match status" value="1"/>
</dbReference>
<evidence type="ECO:0000256" key="5">
    <source>
        <dbReference type="ARBA" id="ARBA00022989"/>
    </source>
</evidence>
<organism evidence="11 12">
    <name type="scientific">Mesobacillus persicus</name>
    <dbReference type="NCBI Taxonomy" id="930146"/>
    <lineage>
        <taxon>Bacteria</taxon>
        <taxon>Bacillati</taxon>
        <taxon>Bacillota</taxon>
        <taxon>Bacilli</taxon>
        <taxon>Bacillales</taxon>
        <taxon>Bacillaceae</taxon>
        <taxon>Mesobacillus</taxon>
    </lineage>
</organism>
<dbReference type="PRINTS" id="PR01264">
    <property type="entry name" value="MECHCHANNEL"/>
</dbReference>